<proteinExistence type="predicted"/>
<accession>A0A6A5WZ65</accession>
<evidence type="ECO:0000313" key="1">
    <source>
        <dbReference type="EMBL" id="KAF2002856.1"/>
    </source>
</evidence>
<dbReference type="Proteomes" id="UP000799779">
    <property type="component" value="Unassembled WGS sequence"/>
</dbReference>
<dbReference type="EMBL" id="ML977575">
    <property type="protein sequence ID" value="KAF2002856.1"/>
    <property type="molecule type" value="Genomic_DNA"/>
</dbReference>
<protein>
    <submittedName>
        <fullName evidence="1">Uncharacterized protein</fullName>
    </submittedName>
</protein>
<keyword evidence="2" id="KW-1185">Reference proteome</keyword>
<organism evidence="1 2">
    <name type="scientific">Amniculicola lignicola CBS 123094</name>
    <dbReference type="NCBI Taxonomy" id="1392246"/>
    <lineage>
        <taxon>Eukaryota</taxon>
        <taxon>Fungi</taxon>
        <taxon>Dikarya</taxon>
        <taxon>Ascomycota</taxon>
        <taxon>Pezizomycotina</taxon>
        <taxon>Dothideomycetes</taxon>
        <taxon>Pleosporomycetidae</taxon>
        <taxon>Pleosporales</taxon>
        <taxon>Amniculicolaceae</taxon>
        <taxon>Amniculicola</taxon>
    </lineage>
</organism>
<dbReference type="AlphaFoldDB" id="A0A6A5WZ65"/>
<evidence type="ECO:0000313" key="2">
    <source>
        <dbReference type="Proteomes" id="UP000799779"/>
    </source>
</evidence>
<sequence length="101" mass="11101">MAGSTHGPALQTSWLSLKLASKRHAGWFGLVCRLETVFRLARKRRAPEGDGRCASLCEERAKERREGGGRGAKEVQTTQTRVYVWIGSVGLTSSREIRDGG</sequence>
<name>A0A6A5WZ65_9PLEO</name>
<gene>
    <name evidence="1" type="ORF">P154DRAFT_573674</name>
</gene>
<reference evidence="1" key="1">
    <citation type="journal article" date="2020" name="Stud. Mycol.">
        <title>101 Dothideomycetes genomes: a test case for predicting lifestyles and emergence of pathogens.</title>
        <authorList>
            <person name="Haridas S."/>
            <person name="Albert R."/>
            <person name="Binder M."/>
            <person name="Bloem J."/>
            <person name="Labutti K."/>
            <person name="Salamov A."/>
            <person name="Andreopoulos B."/>
            <person name="Baker S."/>
            <person name="Barry K."/>
            <person name="Bills G."/>
            <person name="Bluhm B."/>
            <person name="Cannon C."/>
            <person name="Castanera R."/>
            <person name="Culley D."/>
            <person name="Daum C."/>
            <person name="Ezra D."/>
            <person name="Gonzalez J."/>
            <person name="Henrissat B."/>
            <person name="Kuo A."/>
            <person name="Liang C."/>
            <person name="Lipzen A."/>
            <person name="Lutzoni F."/>
            <person name="Magnuson J."/>
            <person name="Mondo S."/>
            <person name="Nolan M."/>
            <person name="Ohm R."/>
            <person name="Pangilinan J."/>
            <person name="Park H.-J."/>
            <person name="Ramirez L."/>
            <person name="Alfaro M."/>
            <person name="Sun H."/>
            <person name="Tritt A."/>
            <person name="Yoshinaga Y."/>
            <person name="Zwiers L.-H."/>
            <person name="Turgeon B."/>
            <person name="Goodwin S."/>
            <person name="Spatafora J."/>
            <person name="Crous P."/>
            <person name="Grigoriev I."/>
        </authorList>
    </citation>
    <scope>NUCLEOTIDE SEQUENCE</scope>
    <source>
        <strain evidence="1">CBS 123094</strain>
    </source>
</reference>